<dbReference type="Proteomes" id="UP000255326">
    <property type="component" value="Unassembled WGS sequence"/>
</dbReference>
<dbReference type="InterPro" id="IPR018392">
    <property type="entry name" value="LysM"/>
</dbReference>
<dbReference type="PROSITE" id="PS51782">
    <property type="entry name" value="LYSM"/>
    <property type="match status" value="1"/>
</dbReference>
<feature type="domain" description="LysM" evidence="1">
    <location>
        <begin position="55"/>
        <end position="108"/>
    </location>
</feature>
<keyword evidence="3" id="KW-1185">Reference proteome</keyword>
<evidence type="ECO:0000313" key="3">
    <source>
        <dbReference type="Proteomes" id="UP000255326"/>
    </source>
</evidence>
<reference evidence="2 3" key="1">
    <citation type="submission" date="2018-07" db="EMBL/GenBank/DDBJ databases">
        <title>Genomic Encyclopedia of Type Strains, Phase IV (KMG-IV): sequencing the most valuable type-strain genomes for metagenomic binning, comparative biology and taxonomic classification.</title>
        <authorList>
            <person name="Goeker M."/>
        </authorList>
    </citation>
    <scope>NUCLEOTIDE SEQUENCE [LARGE SCALE GENOMIC DNA]</scope>
    <source>
        <strain evidence="2 3">DSM 25281</strain>
    </source>
</reference>
<dbReference type="OrthoDB" id="2691912at2"/>
<proteinExistence type="predicted"/>
<accession>A0A370GNH6</accession>
<dbReference type="AlphaFoldDB" id="A0A370GNH6"/>
<evidence type="ECO:0000259" key="1">
    <source>
        <dbReference type="PROSITE" id="PS51782"/>
    </source>
</evidence>
<protein>
    <recommendedName>
        <fullName evidence="1">LysM domain-containing protein</fullName>
    </recommendedName>
</protein>
<gene>
    <name evidence="2" type="ORF">DFR59_10336</name>
</gene>
<dbReference type="RefSeq" id="WP_114744878.1">
    <property type="nucleotide sequence ID" value="NZ_QQAY01000003.1"/>
</dbReference>
<evidence type="ECO:0000313" key="2">
    <source>
        <dbReference type="EMBL" id="RDI43974.1"/>
    </source>
</evidence>
<organism evidence="2 3">
    <name type="scientific">Falsibacillus pallidus</name>
    <dbReference type="NCBI Taxonomy" id="493781"/>
    <lineage>
        <taxon>Bacteria</taxon>
        <taxon>Bacillati</taxon>
        <taxon>Bacillota</taxon>
        <taxon>Bacilli</taxon>
        <taxon>Bacillales</taxon>
        <taxon>Bacillaceae</taxon>
        <taxon>Falsibacillus</taxon>
    </lineage>
</organism>
<name>A0A370GNH6_9BACI</name>
<sequence length="112" mass="12480">MKKLLSLFIFIILVYSVYYDIKIGTLPTVSAVSVNRPIQQADAPVKKDPNQPEVKEVRVNAGDTVLTIVEQLHNGPIPVSIDQLIKDFTELNNGIKPESIQIGKVYSFPVYP</sequence>
<comment type="caution">
    <text evidence="2">The sequence shown here is derived from an EMBL/GenBank/DDBJ whole genome shotgun (WGS) entry which is preliminary data.</text>
</comment>
<dbReference type="EMBL" id="QQAY01000003">
    <property type="protein sequence ID" value="RDI43974.1"/>
    <property type="molecule type" value="Genomic_DNA"/>
</dbReference>